<evidence type="ECO:0000256" key="1">
    <source>
        <dbReference type="ARBA" id="ARBA00023015"/>
    </source>
</evidence>
<evidence type="ECO:0000259" key="4">
    <source>
        <dbReference type="PROSITE" id="PS01124"/>
    </source>
</evidence>
<evidence type="ECO:0000256" key="2">
    <source>
        <dbReference type="ARBA" id="ARBA00023125"/>
    </source>
</evidence>
<dbReference type="PANTHER" id="PTHR46796:SF12">
    <property type="entry name" value="HTH-TYPE DNA-BINDING TRANSCRIPTIONAL ACTIVATOR EUTR"/>
    <property type="match status" value="1"/>
</dbReference>
<proteinExistence type="predicted"/>
<reference evidence="5 6" key="1">
    <citation type="journal article" date="2014" name="Int. J. Syst. Evol. Microbiol.">
        <title>Complete genome sequence of Corynebacterium casei LMG S-19264T (=DSM 44701T), isolated from a smear-ripened cheese.</title>
        <authorList>
            <consortium name="US DOE Joint Genome Institute (JGI-PGF)"/>
            <person name="Walter F."/>
            <person name="Albersmeier A."/>
            <person name="Kalinowski J."/>
            <person name="Ruckert C."/>
        </authorList>
    </citation>
    <scope>NUCLEOTIDE SEQUENCE [LARGE SCALE GENOMIC DNA]</scope>
    <source>
        <strain evidence="5 6">NBRC 112289</strain>
    </source>
</reference>
<dbReference type="InterPro" id="IPR050204">
    <property type="entry name" value="AraC_XylS_family_regulators"/>
</dbReference>
<keyword evidence="2" id="KW-0238">DNA-binding</keyword>
<dbReference type="Gene3D" id="1.10.10.60">
    <property type="entry name" value="Homeodomain-like"/>
    <property type="match status" value="1"/>
</dbReference>
<dbReference type="InterPro" id="IPR009057">
    <property type="entry name" value="Homeodomain-like_sf"/>
</dbReference>
<evidence type="ECO:0000313" key="6">
    <source>
        <dbReference type="Proteomes" id="UP001157160"/>
    </source>
</evidence>
<dbReference type="PANTHER" id="PTHR46796">
    <property type="entry name" value="HTH-TYPE TRANSCRIPTIONAL ACTIVATOR RHAS-RELATED"/>
    <property type="match status" value="1"/>
</dbReference>
<dbReference type="GO" id="GO:0003700">
    <property type="term" value="F:DNA-binding transcription factor activity"/>
    <property type="evidence" value="ECO:0007669"/>
    <property type="project" value="InterPro"/>
</dbReference>
<dbReference type="RefSeq" id="WP_284232114.1">
    <property type="nucleotide sequence ID" value="NZ_BSUL01000001.1"/>
</dbReference>
<feature type="domain" description="HTH araC/xylS-type" evidence="4">
    <location>
        <begin position="224"/>
        <end position="324"/>
    </location>
</feature>
<dbReference type="SMART" id="SM00342">
    <property type="entry name" value="HTH_ARAC"/>
    <property type="match status" value="1"/>
</dbReference>
<evidence type="ECO:0000256" key="3">
    <source>
        <dbReference type="ARBA" id="ARBA00023163"/>
    </source>
</evidence>
<sequence length="324" mass="35216">MDNEVGAERPAAAGAARAEIVGHHIEQARAMYQGTYNGRGFVIEPTGDAFGFRYTSVGDGELSLRGNLFGGSMRGAIETEGEYVVTWITAGEGVLDLDGDPVALQHGRPAMFVNNRDNAFAFHDHKQNLMHFDGAFLERVAAEHEGTPEGPLLFDTTAVPEGDALRRWGATVSTVAKVLYSDNASAILRSEANRAAAIALLETFPHESIAAPPELTVPGNARLRRAIEFMHANAHLPVNVTQIAEAAGVSPRVLQSAFHKHLEITPVDYLRRIRLDRVRDDLRAAEPGTAIADVARNWGFAHLGRFAAHYAERFGELPRDTLHG</sequence>
<keyword evidence="1" id="KW-0805">Transcription regulation</keyword>
<comment type="caution">
    <text evidence="5">The sequence shown here is derived from an EMBL/GenBank/DDBJ whole genome shotgun (WGS) entry which is preliminary data.</text>
</comment>
<evidence type="ECO:0000313" key="5">
    <source>
        <dbReference type="EMBL" id="GMA28701.1"/>
    </source>
</evidence>
<dbReference type="InterPro" id="IPR018062">
    <property type="entry name" value="HTH_AraC-typ_CS"/>
</dbReference>
<protein>
    <submittedName>
        <fullName evidence="5">AraC family transcriptional regulator</fullName>
    </submittedName>
</protein>
<keyword evidence="6" id="KW-1185">Reference proteome</keyword>
<keyword evidence="3" id="KW-0804">Transcription</keyword>
<gene>
    <name evidence="5" type="ORF">GCM10025874_19540</name>
</gene>
<dbReference type="PROSITE" id="PS01124">
    <property type="entry name" value="HTH_ARAC_FAMILY_2"/>
    <property type="match status" value="1"/>
</dbReference>
<dbReference type="EMBL" id="BSUL01000001">
    <property type="protein sequence ID" value="GMA28701.1"/>
    <property type="molecule type" value="Genomic_DNA"/>
</dbReference>
<dbReference type="SUPFAM" id="SSF46689">
    <property type="entry name" value="Homeodomain-like"/>
    <property type="match status" value="1"/>
</dbReference>
<dbReference type="InterPro" id="IPR018060">
    <property type="entry name" value="HTH_AraC"/>
</dbReference>
<dbReference type="PROSITE" id="PS00041">
    <property type="entry name" value="HTH_ARAC_FAMILY_1"/>
    <property type="match status" value="1"/>
</dbReference>
<accession>A0AA37UPD9</accession>
<dbReference type="AlphaFoldDB" id="A0AA37UPD9"/>
<name>A0AA37UPD9_9MICO</name>
<organism evidence="5 6">
    <name type="scientific">Arenivirga flava</name>
    <dbReference type="NCBI Taxonomy" id="1930060"/>
    <lineage>
        <taxon>Bacteria</taxon>
        <taxon>Bacillati</taxon>
        <taxon>Actinomycetota</taxon>
        <taxon>Actinomycetes</taxon>
        <taxon>Micrococcales</taxon>
        <taxon>Microbacteriaceae</taxon>
        <taxon>Arenivirga</taxon>
    </lineage>
</organism>
<dbReference type="GO" id="GO:0043565">
    <property type="term" value="F:sequence-specific DNA binding"/>
    <property type="evidence" value="ECO:0007669"/>
    <property type="project" value="InterPro"/>
</dbReference>
<dbReference type="Pfam" id="PF12833">
    <property type="entry name" value="HTH_18"/>
    <property type="match status" value="1"/>
</dbReference>
<dbReference type="Proteomes" id="UP001157160">
    <property type="component" value="Unassembled WGS sequence"/>
</dbReference>